<name>A0A545VBV7_9HYPO</name>
<keyword evidence="3" id="KW-1185">Reference proteome</keyword>
<feature type="region of interest" description="Disordered" evidence="1">
    <location>
        <begin position="1"/>
        <end position="29"/>
    </location>
</feature>
<dbReference type="AlphaFoldDB" id="A0A545VBV7"/>
<evidence type="ECO:0000313" key="3">
    <source>
        <dbReference type="Proteomes" id="UP000315783"/>
    </source>
</evidence>
<sequence>MRNGITAGNRITSVPRRGAAGTEERKKNKVLSLRRPRAGEVRLPHHIATKACGAPAKGCTKKTRETGQDLVKLTAWKHAWARPVPARCSSCWVGRYVGRYLPMYHNNNHHYSRRARPFSNERAQGGFFI</sequence>
<dbReference type="EMBL" id="SPUK01000002">
    <property type="protein sequence ID" value="TQV99173.1"/>
    <property type="molecule type" value="Genomic_DNA"/>
</dbReference>
<organism evidence="2 3">
    <name type="scientific">Cordyceps javanica</name>
    <dbReference type="NCBI Taxonomy" id="43265"/>
    <lineage>
        <taxon>Eukaryota</taxon>
        <taxon>Fungi</taxon>
        <taxon>Dikarya</taxon>
        <taxon>Ascomycota</taxon>
        <taxon>Pezizomycotina</taxon>
        <taxon>Sordariomycetes</taxon>
        <taxon>Hypocreomycetidae</taxon>
        <taxon>Hypocreales</taxon>
        <taxon>Cordycipitaceae</taxon>
        <taxon>Cordyceps</taxon>
    </lineage>
</organism>
<gene>
    <name evidence="2" type="ORF">IF1G_01388</name>
</gene>
<evidence type="ECO:0000256" key="1">
    <source>
        <dbReference type="SAM" id="MobiDB-lite"/>
    </source>
</evidence>
<reference evidence="2 3" key="1">
    <citation type="journal article" date="2019" name="Appl. Microbiol. Biotechnol.">
        <title>Genome sequence of Isaria javanica and comparative genome analysis insights into family S53 peptidase evolution in fungal entomopathogens.</title>
        <authorList>
            <person name="Lin R."/>
            <person name="Zhang X."/>
            <person name="Xin B."/>
            <person name="Zou M."/>
            <person name="Gao Y."/>
            <person name="Qin F."/>
            <person name="Hu Q."/>
            <person name="Xie B."/>
            <person name="Cheng X."/>
        </authorList>
    </citation>
    <scope>NUCLEOTIDE SEQUENCE [LARGE SCALE GENOMIC DNA]</scope>
    <source>
        <strain evidence="2 3">IJ1G</strain>
    </source>
</reference>
<accession>A0A545VBV7</accession>
<comment type="caution">
    <text evidence="2">The sequence shown here is derived from an EMBL/GenBank/DDBJ whole genome shotgun (WGS) entry which is preliminary data.</text>
</comment>
<dbReference type="Proteomes" id="UP000315783">
    <property type="component" value="Unassembled WGS sequence"/>
</dbReference>
<proteinExistence type="predicted"/>
<evidence type="ECO:0000313" key="2">
    <source>
        <dbReference type="EMBL" id="TQV99173.1"/>
    </source>
</evidence>
<protein>
    <submittedName>
        <fullName evidence="2">Uncharacterized protein</fullName>
    </submittedName>
</protein>